<dbReference type="Gene3D" id="3.30.1330.60">
    <property type="entry name" value="OmpA-like domain"/>
    <property type="match status" value="1"/>
</dbReference>
<organism evidence="8 9">
    <name type="scientific">Thermomonas brevis</name>
    <dbReference type="NCBI Taxonomy" id="215691"/>
    <lineage>
        <taxon>Bacteria</taxon>
        <taxon>Pseudomonadati</taxon>
        <taxon>Pseudomonadota</taxon>
        <taxon>Gammaproteobacteria</taxon>
        <taxon>Lysobacterales</taxon>
        <taxon>Lysobacteraceae</taxon>
        <taxon>Thermomonas</taxon>
    </lineage>
</organism>
<dbReference type="Pfam" id="PF00691">
    <property type="entry name" value="OmpA"/>
    <property type="match status" value="1"/>
</dbReference>
<feature type="region of interest" description="Disordered" evidence="5">
    <location>
        <begin position="364"/>
        <end position="390"/>
    </location>
</feature>
<dbReference type="PROSITE" id="PS51257">
    <property type="entry name" value="PROKAR_LIPOPROTEIN"/>
    <property type="match status" value="1"/>
</dbReference>
<feature type="signal peptide" evidence="6">
    <location>
        <begin position="1"/>
        <end position="23"/>
    </location>
</feature>
<feature type="domain" description="OmpA-like" evidence="7">
    <location>
        <begin position="285"/>
        <end position="403"/>
    </location>
</feature>
<dbReference type="PANTHER" id="PTHR30329">
    <property type="entry name" value="STATOR ELEMENT OF FLAGELLAR MOTOR COMPLEX"/>
    <property type="match status" value="1"/>
</dbReference>
<evidence type="ECO:0000256" key="3">
    <source>
        <dbReference type="ARBA" id="ARBA00023237"/>
    </source>
</evidence>
<dbReference type="PRINTS" id="PR01021">
    <property type="entry name" value="OMPADOMAIN"/>
</dbReference>
<keyword evidence="2 4" id="KW-0472">Membrane</keyword>
<dbReference type="PANTHER" id="PTHR30329:SF21">
    <property type="entry name" value="LIPOPROTEIN YIAD-RELATED"/>
    <property type="match status" value="1"/>
</dbReference>
<evidence type="ECO:0000313" key="9">
    <source>
        <dbReference type="Proteomes" id="UP000515977"/>
    </source>
</evidence>
<name>A0A7G9QR35_9GAMM</name>
<evidence type="ECO:0000313" key="8">
    <source>
        <dbReference type="EMBL" id="QNN45810.1"/>
    </source>
</evidence>
<gene>
    <name evidence="8" type="ORF">H9L17_11465</name>
</gene>
<keyword evidence="9" id="KW-1185">Reference proteome</keyword>
<accession>A0A7G9QR35</accession>
<dbReference type="SUPFAM" id="SSF103088">
    <property type="entry name" value="OmpA-like"/>
    <property type="match status" value="1"/>
</dbReference>
<dbReference type="GO" id="GO:0009279">
    <property type="term" value="C:cell outer membrane"/>
    <property type="evidence" value="ECO:0007669"/>
    <property type="project" value="UniProtKB-SubCell"/>
</dbReference>
<evidence type="ECO:0000256" key="6">
    <source>
        <dbReference type="SAM" id="SignalP"/>
    </source>
</evidence>
<feature type="chain" id="PRO_5028996033" evidence="6">
    <location>
        <begin position="24"/>
        <end position="403"/>
    </location>
</feature>
<evidence type="ECO:0000256" key="5">
    <source>
        <dbReference type="SAM" id="MobiDB-lite"/>
    </source>
</evidence>
<dbReference type="RefSeq" id="WP_187569577.1">
    <property type="nucleotide sequence ID" value="NZ_CP060711.1"/>
</dbReference>
<dbReference type="PROSITE" id="PS51123">
    <property type="entry name" value="OMPA_2"/>
    <property type="match status" value="1"/>
</dbReference>
<dbReference type="InterPro" id="IPR036737">
    <property type="entry name" value="OmpA-like_sf"/>
</dbReference>
<dbReference type="KEGG" id="tbv:H9L17_11465"/>
<dbReference type="InterPro" id="IPR050330">
    <property type="entry name" value="Bact_OuterMem_StrucFunc"/>
</dbReference>
<evidence type="ECO:0000256" key="2">
    <source>
        <dbReference type="ARBA" id="ARBA00023136"/>
    </source>
</evidence>
<feature type="region of interest" description="Disordered" evidence="5">
    <location>
        <begin position="30"/>
        <end position="53"/>
    </location>
</feature>
<keyword evidence="6" id="KW-0732">Signal</keyword>
<comment type="subcellular location">
    <subcellularLocation>
        <location evidence="1">Cell outer membrane</location>
    </subcellularLocation>
</comment>
<evidence type="ECO:0000259" key="7">
    <source>
        <dbReference type="PROSITE" id="PS51123"/>
    </source>
</evidence>
<proteinExistence type="predicted"/>
<protein>
    <submittedName>
        <fullName evidence="8">OmpA family protein</fullName>
    </submittedName>
</protein>
<dbReference type="Proteomes" id="UP000515977">
    <property type="component" value="Chromosome"/>
</dbReference>
<reference evidence="8 9" key="1">
    <citation type="submission" date="2020-08" db="EMBL/GenBank/DDBJ databases">
        <title>Genome sequence of Thermomonas brevis KACC 16975T.</title>
        <authorList>
            <person name="Hyun D.-W."/>
            <person name="Bae J.-W."/>
        </authorList>
    </citation>
    <scope>NUCLEOTIDE SEQUENCE [LARGE SCALE GENOMIC DNA]</scope>
    <source>
        <strain evidence="8 9">KACC 16975</strain>
    </source>
</reference>
<evidence type="ECO:0000256" key="4">
    <source>
        <dbReference type="PROSITE-ProRule" id="PRU00473"/>
    </source>
</evidence>
<sequence length="403" mass="40845">MPRQPLSSTSRVLVFSCALALGACGGAPDPAATAGQAGVSPAGEAPRQADAGPLSAGEIEFPAIPQIVVPDIVGVGPAQRALESSMQDVLDPIAGISVRPASCATDGALVNDAGITSVDEHGSLLRNGDEGIFKIGADGSGTANFEGGIVTVNADGSGTINGSGEGGADDAIIRVEADGSGTYNGRYGIISLDGRGAGTWNGDSGIITNNGDGSGTWNGPQGIVRIESDGSGTWNGPHGLVVNNGDGTGQVGTPAKQVAMAPIPKVAPAGRFPPLKKFAPPGAPCGFVITLEDRVLFDFDKSDIRPDASKVLDVLAGALRGVQAKAMEIRGHTDAKGGDDYNQALSERRANAVVAALRERGTAREAGAKGYGEAQPVAPNELEGRDNPAGRQLNRRVEIFVRT</sequence>
<dbReference type="CDD" id="cd07185">
    <property type="entry name" value="OmpA_C-like"/>
    <property type="match status" value="1"/>
</dbReference>
<dbReference type="EMBL" id="CP060711">
    <property type="protein sequence ID" value="QNN45810.1"/>
    <property type="molecule type" value="Genomic_DNA"/>
</dbReference>
<dbReference type="InterPro" id="IPR006664">
    <property type="entry name" value="OMP_bac"/>
</dbReference>
<evidence type="ECO:0000256" key="1">
    <source>
        <dbReference type="ARBA" id="ARBA00004442"/>
    </source>
</evidence>
<keyword evidence="3" id="KW-0998">Cell outer membrane</keyword>
<dbReference type="AlphaFoldDB" id="A0A7G9QR35"/>
<dbReference type="InterPro" id="IPR006665">
    <property type="entry name" value="OmpA-like"/>
</dbReference>